<evidence type="ECO:0000313" key="2">
    <source>
        <dbReference type="Proteomes" id="UP001341840"/>
    </source>
</evidence>
<comment type="caution">
    <text evidence="1">The sequence shown here is derived from an EMBL/GenBank/DDBJ whole genome shotgun (WGS) entry which is preliminary data.</text>
</comment>
<evidence type="ECO:0008006" key="3">
    <source>
        <dbReference type="Google" id="ProtNLM"/>
    </source>
</evidence>
<reference evidence="1 2" key="1">
    <citation type="journal article" date="2023" name="Plants (Basel)">
        <title>Bridging the Gap: Combining Genomics and Transcriptomics Approaches to Understand Stylosanthes scabra, an Orphan Legume from the Brazilian Caatinga.</title>
        <authorList>
            <person name="Ferreira-Neto J.R.C."/>
            <person name="da Silva M.D."/>
            <person name="Binneck E."/>
            <person name="de Melo N.F."/>
            <person name="da Silva R.H."/>
            <person name="de Melo A.L.T.M."/>
            <person name="Pandolfi V."/>
            <person name="Bustamante F.O."/>
            <person name="Brasileiro-Vidal A.C."/>
            <person name="Benko-Iseppon A.M."/>
        </authorList>
    </citation>
    <scope>NUCLEOTIDE SEQUENCE [LARGE SCALE GENOMIC DNA]</scope>
    <source>
        <tissue evidence="1">Leaves</tissue>
    </source>
</reference>
<name>A0ABU6UL07_9FABA</name>
<keyword evidence="2" id="KW-1185">Reference proteome</keyword>
<protein>
    <recommendedName>
        <fullName evidence="3">Aminotransferase-like plant mobile domain-containing protein</fullName>
    </recommendedName>
</protein>
<sequence length="90" mass="10680">MRRGVHYEQRNLGGCASLLLSWAYHRIHAYRPQGDFDELRFPMVERWRGLSMARDLLGPRVQMWRMILNGINHLGVEWTPYNDPQSQDIV</sequence>
<evidence type="ECO:0000313" key="1">
    <source>
        <dbReference type="EMBL" id="MED6160748.1"/>
    </source>
</evidence>
<accession>A0ABU6UL07</accession>
<dbReference type="Proteomes" id="UP001341840">
    <property type="component" value="Unassembled WGS sequence"/>
</dbReference>
<organism evidence="1 2">
    <name type="scientific">Stylosanthes scabra</name>
    <dbReference type="NCBI Taxonomy" id="79078"/>
    <lineage>
        <taxon>Eukaryota</taxon>
        <taxon>Viridiplantae</taxon>
        <taxon>Streptophyta</taxon>
        <taxon>Embryophyta</taxon>
        <taxon>Tracheophyta</taxon>
        <taxon>Spermatophyta</taxon>
        <taxon>Magnoliopsida</taxon>
        <taxon>eudicotyledons</taxon>
        <taxon>Gunneridae</taxon>
        <taxon>Pentapetalae</taxon>
        <taxon>rosids</taxon>
        <taxon>fabids</taxon>
        <taxon>Fabales</taxon>
        <taxon>Fabaceae</taxon>
        <taxon>Papilionoideae</taxon>
        <taxon>50 kb inversion clade</taxon>
        <taxon>dalbergioids sensu lato</taxon>
        <taxon>Dalbergieae</taxon>
        <taxon>Pterocarpus clade</taxon>
        <taxon>Stylosanthes</taxon>
    </lineage>
</organism>
<proteinExistence type="predicted"/>
<dbReference type="EMBL" id="JASCZI010121241">
    <property type="protein sequence ID" value="MED6160748.1"/>
    <property type="molecule type" value="Genomic_DNA"/>
</dbReference>
<gene>
    <name evidence="1" type="ORF">PIB30_054274</name>
</gene>